<evidence type="ECO:0000313" key="3">
    <source>
        <dbReference type="EMBL" id="GHA55185.1"/>
    </source>
</evidence>
<dbReference type="Proteomes" id="UP000634455">
    <property type="component" value="Unassembled WGS sequence"/>
</dbReference>
<feature type="signal peptide" evidence="1">
    <location>
        <begin position="1"/>
        <end position="24"/>
    </location>
</feature>
<sequence>MKITAPSIASFCVHMAFTSTLALADGNHEPIGDGVHDLPLFDAHVHYKQPAWADYPVKSIVEMMDRNGVAMGLVSSTPDQGTIMLWEYAPNRIVPELRPYHDEAGSSNWAKTEGMTKYLEKRLADYPHQGIGEFHIHRLDQTDEPLFREVIRMAKERDIYLHVHSGAEPVRWLYSLDKDVKIIWAHAGLGENARDVYALMDDFPTLVADTSLREHAILGHGDKLNPAWEKIIMAFSDRLMIGSDTWVNSQWDNYDGIMDSNRAWLAKLPREIAEKIAYKNAERLFGISVSMDQIGTR</sequence>
<evidence type="ECO:0000313" key="4">
    <source>
        <dbReference type="Proteomes" id="UP000634455"/>
    </source>
</evidence>
<dbReference type="EMBL" id="BMZF01000005">
    <property type="protein sequence ID" value="GHA55185.1"/>
    <property type="molecule type" value="Genomic_DNA"/>
</dbReference>
<dbReference type="InterPro" id="IPR006680">
    <property type="entry name" value="Amidohydro-rel"/>
</dbReference>
<accession>A0ABQ3D388</accession>
<feature type="chain" id="PRO_5046614195" description="Amidohydrolase-related domain-containing protein" evidence="1">
    <location>
        <begin position="25"/>
        <end position="297"/>
    </location>
</feature>
<proteinExistence type="predicted"/>
<dbReference type="RefSeq" id="WP_229802255.1">
    <property type="nucleotide sequence ID" value="NZ_BMZF01000005.1"/>
</dbReference>
<reference evidence="4" key="1">
    <citation type="journal article" date="2019" name="Int. J. Syst. Evol. Microbiol.">
        <title>The Global Catalogue of Microorganisms (GCM) 10K type strain sequencing project: providing services to taxonomists for standard genome sequencing and annotation.</title>
        <authorList>
            <consortium name="The Broad Institute Genomics Platform"/>
            <consortium name="The Broad Institute Genome Sequencing Center for Infectious Disease"/>
            <person name="Wu L."/>
            <person name="Ma J."/>
        </authorList>
    </citation>
    <scope>NUCLEOTIDE SEQUENCE [LARGE SCALE GENOMIC DNA]</scope>
    <source>
        <strain evidence="4">KCTC 32465</strain>
    </source>
</reference>
<dbReference type="Gene3D" id="3.20.20.140">
    <property type="entry name" value="Metal-dependent hydrolases"/>
    <property type="match status" value="1"/>
</dbReference>
<dbReference type="SUPFAM" id="SSF51556">
    <property type="entry name" value="Metallo-dependent hydrolases"/>
    <property type="match status" value="1"/>
</dbReference>
<keyword evidence="4" id="KW-1185">Reference proteome</keyword>
<comment type="caution">
    <text evidence="3">The sequence shown here is derived from an EMBL/GenBank/DDBJ whole genome shotgun (WGS) entry which is preliminary data.</text>
</comment>
<keyword evidence="1" id="KW-0732">Signal</keyword>
<organism evidence="3 4">
    <name type="scientific">Paramylibacter ulvae</name>
    <dbReference type="NCBI Taxonomy" id="1651968"/>
    <lineage>
        <taxon>Bacteria</taxon>
        <taxon>Pseudomonadati</taxon>
        <taxon>Pseudomonadota</taxon>
        <taxon>Alphaproteobacteria</taxon>
        <taxon>Rhodobacterales</taxon>
        <taxon>Paracoccaceae</taxon>
        <taxon>Paramylibacter</taxon>
    </lineage>
</organism>
<name>A0ABQ3D388_9RHOB</name>
<dbReference type="InterPro" id="IPR032466">
    <property type="entry name" value="Metal_Hydrolase"/>
</dbReference>
<feature type="domain" description="Amidohydrolase-related" evidence="2">
    <location>
        <begin position="116"/>
        <end position="287"/>
    </location>
</feature>
<gene>
    <name evidence="3" type="ORF">GCM10008927_21340</name>
</gene>
<dbReference type="Pfam" id="PF04909">
    <property type="entry name" value="Amidohydro_2"/>
    <property type="match status" value="1"/>
</dbReference>
<evidence type="ECO:0000259" key="2">
    <source>
        <dbReference type="Pfam" id="PF04909"/>
    </source>
</evidence>
<evidence type="ECO:0000256" key="1">
    <source>
        <dbReference type="SAM" id="SignalP"/>
    </source>
</evidence>
<protein>
    <recommendedName>
        <fullName evidence="2">Amidohydrolase-related domain-containing protein</fullName>
    </recommendedName>
</protein>